<dbReference type="EnsemblPlants" id="TuG1812G0500002093.01.T03">
    <property type="protein sequence ID" value="TuG1812G0500002093.01.T03.cds265151"/>
    <property type="gene ID" value="TuG1812G0500002093.01"/>
</dbReference>
<dbReference type="EnsemblPlants" id="TuG1812G0500002093.01.T02">
    <property type="protein sequence ID" value="TuG1812G0500002093.01.T02.cds265151"/>
    <property type="gene ID" value="TuG1812G0500002093.01"/>
</dbReference>
<organism evidence="1 2">
    <name type="scientific">Triticum urartu</name>
    <name type="common">Red wild einkorn</name>
    <name type="synonym">Crithodium urartu</name>
    <dbReference type="NCBI Taxonomy" id="4572"/>
    <lineage>
        <taxon>Eukaryota</taxon>
        <taxon>Viridiplantae</taxon>
        <taxon>Streptophyta</taxon>
        <taxon>Embryophyta</taxon>
        <taxon>Tracheophyta</taxon>
        <taxon>Spermatophyta</taxon>
        <taxon>Magnoliopsida</taxon>
        <taxon>Liliopsida</taxon>
        <taxon>Poales</taxon>
        <taxon>Poaceae</taxon>
        <taxon>BOP clade</taxon>
        <taxon>Pooideae</taxon>
        <taxon>Triticodae</taxon>
        <taxon>Triticeae</taxon>
        <taxon>Triticinae</taxon>
        <taxon>Triticum</taxon>
    </lineage>
</organism>
<reference evidence="1" key="3">
    <citation type="submission" date="2022-06" db="UniProtKB">
        <authorList>
            <consortium name="EnsemblPlants"/>
        </authorList>
    </citation>
    <scope>IDENTIFICATION</scope>
</reference>
<evidence type="ECO:0000313" key="1">
    <source>
        <dbReference type="EnsemblPlants" id="TuG1812G0500002093.01.T01.cds265151"/>
    </source>
</evidence>
<dbReference type="Gramene" id="TuG1812G0500002093.01.T02">
    <property type="protein sequence ID" value="TuG1812G0500002093.01.T02.cds265151"/>
    <property type="gene ID" value="TuG1812G0500002093.01"/>
</dbReference>
<sequence length="89" mass="10347">MLQDGRQMLAGERLVSHANKGACPDNQMIHPSLTLFRCSNEPSLYYLSRQQEMIDLESVMPTEEPLCSHAYKAKYKLFWLLEFKADHML</sequence>
<reference evidence="2" key="1">
    <citation type="journal article" date="2013" name="Nature">
        <title>Draft genome of the wheat A-genome progenitor Triticum urartu.</title>
        <authorList>
            <person name="Ling H.Q."/>
            <person name="Zhao S."/>
            <person name="Liu D."/>
            <person name="Wang J."/>
            <person name="Sun H."/>
            <person name="Zhang C."/>
            <person name="Fan H."/>
            <person name="Li D."/>
            <person name="Dong L."/>
            <person name="Tao Y."/>
            <person name="Gao C."/>
            <person name="Wu H."/>
            <person name="Li Y."/>
            <person name="Cui Y."/>
            <person name="Guo X."/>
            <person name="Zheng S."/>
            <person name="Wang B."/>
            <person name="Yu K."/>
            <person name="Liang Q."/>
            <person name="Yang W."/>
            <person name="Lou X."/>
            <person name="Chen J."/>
            <person name="Feng M."/>
            <person name="Jian J."/>
            <person name="Zhang X."/>
            <person name="Luo G."/>
            <person name="Jiang Y."/>
            <person name="Liu J."/>
            <person name="Wang Z."/>
            <person name="Sha Y."/>
            <person name="Zhang B."/>
            <person name="Wu H."/>
            <person name="Tang D."/>
            <person name="Shen Q."/>
            <person name="Xue P."/>
            <person name="Zou S."/>
            <person name="Wang X."/>
            <person name="Liu X."/>
            <person name="Wang F."/>
            <person name="Yang Y."/>
            <person name="An X."/>
            <person name="Dong Z."/>
            <person name="Zhang K."/>
            <person name="Zhang X."/>
            <person name="Luo M.C."/>
            <person name="Dvorak J."/>
            <person name="Tong Y."/>
            <person name="Wang J."/>
            <person name="Yang H."/>
            <person name="Li Z."/>
            <person name="Wang D."/>
            <person name="Zhang A."/>
            <person name="Wang J."/>
        </authorList>
    </citation>
    <scope>NUCLEOTIDE SEQUENCE</scope>
    <source>
        <strain evidence="2">cv. G1812</strain>
    </source>
</reference>
<proteinExistence type="predicted"/>
<accession>A0A8R7QBV1</accession>
<dbReference type="Gramene" id="TuG1812G0500002093.01.T03">
    <property type="protein sequence ID" value="TuG1812G0500002093.01.T03.cds265151"/>
    <property type="gene ID" value="TuG1812G0500002093.01"/>
</dbReference>
<keyword evidence="2" id="KW-1185">Reference proteome</keyword>
<dbReference type="EnsemblPlants" id="TuG1812G0500002093.01.T01">
    <property type="protein sequence ID" value="TuG1812G0500002093.01.T01.cds265151"/>
    <property type="gene ID" value="TuG1812G0500002093.01"/>
</dbReference>
<evidence type="ECO:0000313" key="2">
    <source>
        <dbReference type="Proteomes" id="UP000015106"/>
    </source>
</evidence>
<reference evidence="1" key="2">
    <citation type="submission" date="2018-03" db="EMBL/GenBank/DDBJ databases">
        <title>The Triticum urartu genome reveals the dynamic nature of wheat genome evolution.</title>
        <authorList>
            <person name="Ling H."/>
            <person name="Ma B."/>
            <person name="Shi X."/>
            <person name="Liu H."/>
            <person name="Dong L."/>
            <person name="Sun H."/>
            <person name="Cao Y."/>
            <person name="Gao Q."/>
            <person name="Zheng S."/>
            <person name="Li Y."/>
            <person name="Yu Y."/>
            <person name="Du H."/>
            <person name="Qi M."/>
            <person name="Li Y."/>
            <person name="Yu H."/>
            <person name="Cui Y."/>
            <person name="Wang N."/>
            <person name="Chen C."/>
            <person name="Wu H."/>
            <person name="Zhao Y."/>
            <person name="Zhang J."/>
            <person name="Li Y."/>
            <person name="Zhou W."/>
            <person name="Zhang B."/>
            <person name="Hu W."/>
            <person name="Eijk M."/>
            <person name="Tang J."/>
            <person name="Witsenboer H."/>
            <person name="Zhao S."/>
            <person name="Li Z."/>
            <person name="Zhang A."/>
            <person name="Wang D."/>
            <person name="Liang C."/>
        </authorList>
    </citation>
    <scope>NUCLEOTIDE SEQUENCE [LARGE SCALE GENOMIC DNA]</scope>
    <source>
        <strain evidence="1">cv. G1812</strain>
    </source>
</reference>
<protein>
    <submittedName>
        <fullName evidence="1">Uncharacterized protein</fullName>
    </submittedName>
</protein>
<dbReference type="Proteomes" id="UP000015106">
    <property type="component" value="Chromosome 5"/>
</dbReference>
<dbReference type="Gramene" id="TuG1812G0500002093.01.T01">
    <property type="protein sequence ID" value="TuG1812G0500002093.01.T01.cds265151"/>
    <property type="gene ID" value="TuG1812G0500002093.01"/>
</dbReference>
<name>A0A8R7QBV1_TRIUA</name>
<dbReference type="AlphaFoldDB" id="A0A8R7QBV1"/>